<organism evidence="19 20">
    <name type="scientific">Alkalimarinus sediminis</name>
    <dbReference type="NCBI Taxonomy" id="1632866"/>
    <lineage>
        <taxon>Bacteria</taxon>
        <taxon>Pseudomonadati</taxon>
        <taxon>Pseudomonadota</taxon>
        <taxon>Gammaproteobacteria</taxon>
        <taxon>Alteromonadales</taxon>
        <taxon>Alteromonadaceae</taxon>
        <taxon>Alkalimarinus</taxon>
    </lineage>
</organism>
<keyword evidence="20" id="KW-1185">Reference proteome</keyword>
<comment type="catalytic activity">
    <reaction evidence="1">
        <text>ATP + protein L-histidine = ADP + protein N-phospho-L-histidine.</text>
        <dbReference type="EC" id="2.7.13.3"/>
    </reaction>
</comment>
<feature type="domain" description="Histidine kinase" evidence="18">
    <location>
        <begin position="417"/>
        <end position="630"/>
    </location>
</feature>
<dbReference type="Gene3D" id="3.30.450.20">
    <property type="entry name" value="PAS domain"/>
    <property type="match status" value="2"/>
</dbReference>
<dbReference type="GO" id="GO:0005524">
    <property type="term" value="F:ATP binding"/>
    <property type="evidence" value="ECO:0007669"/>
    <property type="project" value="UniProtKB-KW"/>
</dbReference>
<dbReference type="SMART" id="SM00387">
    <property type="entry name" value="HATPase_c"/>
    <property type="match status" value="1"/>
</dbReference>
<dbReference type="PANTHER" id="PTHR43065:SF46">
    <property type="entry name" value="C4-DICARBOXYLATE TRANSPORT SENSOR PROTEIN DCTB"/>
    <property type="match status" value="1"/>
</dbReference>
<dbReference type="SUPFAM" id="SSF47384">
    <property type="entry name" value="Homodimeric domain of signal transducing histidine kinase"/>
    <property type="match status" value="1"/>
</dbReference>
<evidence type="ECO:0000256" key="9">
    <source>
        <dbReference type="ARBA" id="ARBA00022741"/>
    </source>
</evidence>
<protein>
    <recommendedName>
        <fullName evidence="15">C4-dicarboxylate transport sensor protein DctB</fullName>
        <ecNumber evidence="3">2.7.13.3</ecNumber>
    </recommendedName>
</protein>
<dbReference type="InterPro" id="IPR033479">
    <property type="entry name" value="dCache_1"/>
</dbReference>
<dbReference type="SUPFAM" id="SSF103190">
    <property type="entry name" value="Sensory domain-like"/>
    <property type="match status" value="1"/>
</dbReference>
<evidence type="ECO:0000256" key="17">
    <source>
        <dbReference type="SAM" id="Phobius"/>
    </source>
</evidence>
<evidence type="ECO:0000256" key="2">
    <source>
        <dbReference type="ARBA" id="ARBA00004429"/>
    </source>
</evidence>
<dbReference type="SMART" id="SM00388">
    <property type="entry name" value="HisKA"/>
    <property type="match status" value="1"/>
</dbReference>
<name>A0A9E8HJC7_9ALTE</name>
<keyword evidence="5" id="KW-0997">Cell inner membrane</keyword>
<dbReference type="GO" id="GO:0005886">
    <property type="term" value="C:plasma membrane"/>
    <property type="evidence" value="ECO:0007669"/>
    <property type="project" value="UniProtKB-SubCell"/>
</dbReference>
<accession>A0A9E8HJC7</accession>
<evidence type="ECO:0000256" key="11">
    <source>
        <dbReference type="ARBA" id="ARBA00022840"/>
    </source>
</evidence>
<reference evidence="19" key="1">
    <citation type="submission" date="2022-07" db="EMBL/GenBank/DDBJ databases">
        <title>Alkalimarinus sp. nov., isolated from gut of a Alitta virens.</title>
        <authorList>
            <person name="Yang A.I."/>
            <person name="Shin N.-R."/>
        </authorList>
    </citation>
    <scope>NUCLEOTIDE SEQUENCE</scope>
    <source>
        <strain evidence="19">FA028</strain>
    </source>
</reference>
<evidence type="ECO:0000256" key="7">
    <source>
        <dbReference type="ARBA" id="ARBA00022679"/>
    </source>
</evidence>
<dbReference type="FunFam" id="3.30.450.20:FF:000127">
    <property type="entry name" value="C4-dicarboxylate transport sensor protein"/>
    <property type="match status" value="1"/>
</dbReference>
<dbReference type="EMBL" id="CP101527">
    <property type="protein sequence ID" value="UZW75242.1"/>
    <property type="molecule type" value="Genomic_DNA"/>
</dbReference>
<evidence type="ECO:0000256" key="5">
    <source>
        <dbReference type="ARBA" id="ARBA00022519"/>
    </source>
</evidence>
<evidence type="ECO:0000256" key="16">
    <source>
        <dbReference type="SAM" id="Coils"/>
    </source>
</evidence>
<keyword evidence="7" id="KW-0808">Transferase</keyword>
<dbReference type="Gene3D" id="3.30.565.10">
    <property type="entry name" value="Histidine kinase-like ATPase, C-terminal domain"/>
    <property type="match status" value="1"/>
</dbReference>
<evidence type="ECO:0000256" key="10">
    <source>
        <dbReference type="ARBA" id="ARBA00022777"/>
    </source>
</evidence>
<feature type="transmembrane region" description="Helical" evidence="17">
    <location>
        <begin position="328"/>
        <end position="347"/>
    </location>
</feature>
<gene>
    <name evidence="19" type="ORF">NNL22_01140</name>
</gene>
<keyword evidence="14 17" id="KW-0472">Membrane</keyword>
<evidence type="ECO:0000259" key="18">
    <source>
        <dbReference type="PROSITE" id="PS50109"/>
    </source>
</evidence>
<dbReference type="PIRSF" id="PIRSF036431">
    <property type="entry name" value="STHK_DctB"/>
    <property type="match status" value="1"/>
</dbReference>
<proteinExistence type="predicted"/>
<dbReference type="KEGG" id="asem:NNL22_01140"/>
<dbReference type="PROSITE" id="PS50109">
    <property type="entry name" value="HIS_KIN"/>
    <property type="match status" value="1"/>
</dbReference>
<evidence type="ECO:0000313" key="19">
    <source>
        <dbReference type="EMBL" id="UZW75242.1"/>
    </source>
</evidence>
<keyword evidence="4" id="KW-1003">Cell membrane</keyword>
<dbReference type="SUPFAM" id="SSF55874">
    <property type="entry name" value="ATPase domain of HSP90 chaperone/DNA topoisomerase II/histidine kinase"/>
    <property type="match status" value="1"/>
</dbReference>
<dbReference type="Pfam" id="PF02518">
    <property type="entry name" value="HATPase_c"/>
    <property type="match status" value="1"/>
</dbReference>
<feature type="transmembrane region" description="Helical" evidence="17">
    <location>
        <begin position="30"/>
        <end position="49"/>
    </location>
</feature>
<evidence type="ECO:0000256" key="3">
    <source>
        <dbReference type="ARBA" id="ARBA00012438"/>
    </source>
</evidence>
<evidence type="ECO:0000256" key="12">
    <source>
        <dbReference type="ARBA" id="ARBA00022989"/>
    </source>
</evidence>
<dbReference type="Pfam" id="PF00512">
    <property type="entry name" value="HisKA"/>
    <property type="match status" value="1"/>
</dbReference>
<dbReference type="RefSeq" id="WP_267267817.1">
    <property type="nucleotide sequence ID" value="NZ_CP101527.1"/>
</dbReference>
<sequence length="648" mass="72855">MLGILHAENTKRIAIVTLVKSIKPSTQRRLLVGFFTLLLLIVFWQTRLWSTEAAYDELSQNNMNELFRFSSSLRAVLQKYESVPHHLSINPELSQFLGDKSNPVKIDSINRYLETINRINRSSDIYILDAIGNTVAASNWESPTSFIGKNFSFRPYFTQAMQGQNARYYALGTTSNQRGYYFSSPISDDDDILGVVVLKISLADIEERWASPWESNNIELIVTDPDNVIFISTRAEWRLKSLFKIPPMQMAPLKASKRYGVHIPQSLDATKNGKAPSIVGNQASLLTINIDNNKPAQFLSQNIDMPMIGWRVHALSKTDTIQETVNRALLVVISIYLVLVLIILFVIERIRNEHKLQQAKDFLEVRVKERTADLEQSNYRLRDEIDERHKAEEALKQTQEELIQAAKMAVLGQISAGINHELNQPLTAIRSYAQNAQQFLQRGNVETASSNLAEIIGLTDHMTSIVGQLKVFSRKRGDTLTPVDVLASLNDAIKIMSPQIKQQHVDIVIQSPDSTLTVMGDLVRLEQVFINLLSNAIQAMSHSEIKRVSINLEAINEHIIIQIEDTGPGIAQDNIKHIFEPFFTTKDISQGLGLGLSISHRIIEAMHGTLKVSNGASGGAVFSITLPHYTPLQDNNERLTTPQEQPFE</sequence>
<dbReference type="InterPro" id="IPR004358">
    <property type="entry name" value="Sig_transdc_His_kin-like_C"/>
</dbReference>
<dbReference type="InterPro" id="IPR036890">
    <property type="entry name" value="HATPase_C_sf"/>
</dbReference>
<dbReference type="CDD" id="cd00082">
    <property type="entry name" value="HisKA"/>
    <property type="match status" value="1"/>
</dbReference>
<keyword evidence="16" id="KW-0175">Coiled coil</keyword>
<keyword evidence="9" id="KW-0547">Nucleotide-binding</keyword>
<evidence type="ECO:0000256" key="1">
    <source>
        <dbReference type="ARBA" id="ARBA00000085"/>
    </source>
</evidence>
<evidence type="ECO:0000256" key="8">
    <source>
        <dbReference type="ARBA" id="ARBA00022692"/>
    </source>
</evidence>
<keyword evidence="6" id="KW-0597">Phosphoprotein</keyword>
<dbReference type="CDD" id="cd12914">
    <property type="entry name" value="PDC1_DGC_like"/>
    <property type="match status" value="1"/>
</dbReference>
<dbReference type="InterPro" id="IPR017055">
    <property type="entry name" value="Sig_transdc_His_kinase_DctB"/>
</dbReference>
<dbReference type="InterPro" id="IPR003594">
    <property type="entry name" value="HATPase_dom"/>
</dbReference>
<dbReference type="InterPro" id="IPR005467">
    <property type="entry name" value="His_kinase_dom"/>
</dbReference>
<dbReference type="GO" id="GO:0000155">
    <property type="term" value="F:phosphorelay sensor kinase activity"/>
    <property type="evidence" value="ECO:0007669"/>
    <property type="project" value="InterPro"/>
</dbReference>
<evidence type="ECO:0000256" key="4">
    <source>
        <dbReference type="ARBA" id="ARBA00022475"/>
    </source>
</evidence>
<keyword evidence="11 19" id="KW-0067">ATP-binding</keyword>
<feature type="coiled-coil region" evidence="16">
    <location>
        <begin position="381"/>
        <end position="408"/>
    </location>
</feature>
<dbReference type="InterPro" id="IPR036097">
    <property type="entry name" value="HisK_dim/P_sf"/>
</dbReference>
<evidence type="ECO:0000256" key="6">
    <source>
        <dbReference type="ARBA" id="ARBA00022553"/>
    </source>
</evidence>
<evidence type="ECO:0000313" key="20">
    <source>
        <dbReference type="Proteomes" id="UP001164472"/>
    </source>
</evidence>
<dbReference type="AlphaFoldDB" id="A0A9E8HJC7"/>
<dbReference type="EC" id="2.7.13.3" evidence="3"/>
<evidence type="ECO:0000256" key="14">
    <source>
        <dbReference type="ARBA" id="ARBA00023136"/>
    </source>
</evidence>
<dbReference type="PANTHER" id="PTHR43065">
    <property type="entry name" value="SENSOR HISTIDINE KINASE"/>
    <property type="match status" value="1"/>
</dbReference>
<dbReference type="FunFam" id="1.10.287.130:FF:000049">
    <property type="entry name" value="C4-dicarboxylate transport sensor protein DctB"/>
    <property type="match status" value="1"/>
</dbReference>
<evidence type="ECO:0000256" key="13">
    <source>
        <dbReference type="ARBA" id="ARBA00023012"/>
    </source>
</evidence>
<dbReference type="Gene3D" id="1.10.287.130">
    <property type="match status" value="1"/>
</dbReference>
<keyword evidence="8 17" id="KW-0812">Transmembrane</keyword>
<dbReference type="InterPro" id="IPR003661">
    <property type="entry name" value="HisK_dim/P_dom"/>
</dbReference>
<evidence type="ECO:0000256" key="15">
    <source>
        <dbReference type="ARBA" id="ARBA00073143"/>
    </source>
</evidence>
<keyword evidence="10" id="KW-0418">Kinase</keyword>
<dbReference type="Pfam" id="PF02743">
    <property type="entry name" value="dCache_1"/>
    <property type="match status" value="1"/>
</dbReference>
<comment type="subcellular location">
    <subcellularLocation>
        <location evidence="2">Cell inner membrane</location>
        <topology evidence="2">Multi-pass membrane protein</topology>
    </subcellularLocation>
</comment>
<dbReference type="Proteomes" id="UP001164472">
    <property type="component" value="Chromosome"/>
</dbReference>
<dbReference type="PRINTS" id="PR00344">
    <property type="entry name" value="BCTRLSENSOR"/>
</dbReference>
<keyword evidence="12 17" id="KW-1133">Transmembrane helix</keyword>
<dbReference type="InterPro" id="IPR029151">
    <property type="entry name" value="Sensor-like_sf"/>
</dbReference>
<keyword evidence="13" id="KW-0902">Two-component regulatory system</keyword>